<dbReference type="Proteomes" id="UP001183420">
    <property type="component" value="Unassembled WGS sequence"/>
</dbReference>
<dbReference type="Gene3D" id="3.40.50.1820">
    <property type="entry name" value="alpha/beta hydrolase"/>
    <property type="match status" value="1"/>
</dbReference>
<dbReference type="PANTHER" id="PTHR43798">
    <property type="entry name" value="MONOACYLGLYCEROL LIPASE"/>
    <property type="match status" value="1"/>
</dbReference>
<reference evidence="4" key="1">
    <citation type="submission" date="2023-07" db="EMBL/GenBank/DDBJ databases">
        <title>30 novel species of actinomycetes from the DSMZ collection.</title>
        <authorList>
            <person name="Nouioui I."/>
        </authorList>
    </citation>
    <scope>NUCLEOTIDE SEQUENCE [LARGE SCALE GENOMIC DNA]</scope>
    <source>
        <strain evidence="4">DSM 44918</strain>
    </source>
</reference>
<feature type="domain" description="AB hydrolase-1" evidence="2">
    <location>
        <begin position="24"/>
        <end position="260"/>
    </location>
</feature>
<keyword evidence="1 3" id="KW-0378">Hydrolase</keyword>
<protein>
    <submittedName>
        <fullName evidence="3">Alpha/beta fold hydrolase</fullName>
    </submittedName>
</protein>
<dbReference type="InterPro" id="IPR050266">
    <property type="entry name" value="AB_hydrolase_sf"/>
</dbReference>
<comment type="caution">
    <text evidence="3">The sequence shown here is derived from an EMBL/GenBank/DDBJ whole genome shotgun (WGS) entry which is preliminary data.</text>
</comment>
<dbReference type="EMBL" id="JAVREM010000020">
    <property type="protein sequence ID" value="MDT0320086.1"/>
    <property type="molecule type" value="Genomic_DNA"/>
</dbReference>
<sequence length="273" mass="28912">MALTSRTPTGIAYDRAGPAGGPPVVLIHAGVADRRMWDPLWPELTAERDAIRLDLRGFGDSGDRPAGALSPVGDVLDVLAALGVTGPSHLVGASYGAGVAVELALAEPSSVASLLLAAPGGSLIPELTPDLRTFVEAERAALTRGDLTAAVEANIAWWVEGPQRRGDEVDPAVRDLVRLMQRRAFELTADWDDVEAAEADPPALDRLGELRAPTLVLLGALDLRAIHAAAARLTADVPDVRRVDWPDVAHLPSLERPSDFHALLRDWLASRGA</sequence>
<proteinExistence type="predicted"/>
<accession>A0ABU2LR90</accession>
<evidence type="ECO:0000313" key="3">
    <source>
        <dbReference type="EMBL" id="MDT0320086.1"/>
    </source>
</evidence>
<dbReference type="Pfam" id="PF12697">
    <property type="entry name" value="Abhydrolase_6"/>
    <property type="match status" value="1"/>
</dbReference>
<gene>
    <name evidence="3" type="ORF">RNC47_17265</name>
</gene>
<dbReference type="SUPFAM" id="SSF53474">
    <property type="entry name" value="alpha/beta-Hydrolases"/>
    <property type="match status" value="1"/>
</dbReference>
<name>A0ABU2LR90_9ACTN</name>
<dbReference type="GO" id="GO:0016787">
    <property type="term" value="F:hydrolase activity"/>
    <property type="evidence" value="ECO:0007669"/>
    <property type="project" value="UniProtKB-KW"/>
</dbReference>
<dbReference type="PANTHER" id="PTHR43798:SF31">
    <property type="entry name" value="AB HYDROLASE SUPERFAMILY PROTEIN YCLE"/>
    <property type="match status" value="1"/>
</dbReference>
<evidence type="ECO:0000256" key="1">
    <source>
        <dbReference type="ARBA" id="ARBA00022801"/>
    </source>
</evidence>
<dbReference type="InterPro" id="IPR029058">
    <property type="entry name" value="AB_hydrolase_fold"/>
</dbReference>
<dbReference type="InterPro" id="IPR000073">
    <property type="entry name" value="AB_hydrolase_1"/>
</dbReference>
<dbReference type="RefSeq" id="WP_311599770.1">
    <property type="nucleotide sequence ID" value="NZ_JAVREM010000020.1"/>
</dbReference>
<evidence type="ECO:0000259" key="2">
    <source>
        <dbReference type="Pfam" id="PF12697"/>
    </source>
</evidence>
<keyword evidence="4" id="KW-1185">Reference proteome</keyword>
<organism evidence="3 4">
    <name type="scientific">Streptomyces millisiae</name>
    <dbReference type="NCBI Taxonomy" id="3075542"/>
    <lineage>
        <taxon>Bacteria</taxon>
        <taxon>Bacillati</taxon>
        <taxon>Actinomycetota</taxon>
        <taxon>Actinomycetes</taxon>
        <taxon>Kitasatosporales</taxon>
        <taxon>Streptomycetaceae</taxon>
        <taxon>Streptomyces</taxon>
    </lineage>
</organism>
<evidence type="ECO:0000313" key="4">
    <source>
        <dbReference type="Proteomes" id="UP001183420"/>
    </source>
</evidence>